<protein>
    <submittedName>
        <fullName evidence="1">Uncharacterized protein</fullName>
    </submittedName>
</protein>
<evidence type="ECO:0000313" key="1">
    <source>
        <dbReference type="EMBL" id="KAF9071448.1"/>
    </source>
</evidence>
<gene>
    <name evidence="1" type="ORF">BDP27DRAFT_1322157</name>
</gene>
<dbReference type="EMBL" id="JADNRY010000032">
    <property type="protein sequence ID" value="KAF9071448.1"/>
    <property type="molecule type" value="Genomic_DNA"/>
</dbReference>
<dbReference type="Proteomes" id="UP000772434">
    <property type="component" value="Unassembled WGS sequence"/>
</dbReference>
<reference evidence="1" key="1">
    <citation type="submission" date="2020-11" db="EMBL/GenBank/DDBJ databases">
        <authorList>
            <consortium name="DOE Joint Genome Institute"/>
            <person name="Ahrendt S."/>
            <person name="Riley R."/>
            <person name="Andreopoulos W."/>
            <person name="Labutti K."/>
            <person name="Pangilinan J."/>
            <person name="Ruiz-Duenas F.J."/>
            <person name="Barrasa J.M."/>
            <person name="Sanchez-Garcia M."/>
            <person name="Camarero S."/>
            <person name="Miyauchi S."/>
            <person name="Serrano A."/>
            <person name="Linde D."/>
            <person name="Babiker R."/>
            <person name="Drula E."/>
            <person name="Ayuso-Fernandez I."/>
            <person name="Pacheco R."/>
            <person name="Padilla G."/>
            <person name="Ferreira P."/>
            <person name="Barriuso J."/>
            <person name="Kellner H."/>
            <person name="Castanera R."/>
            <person name="Alfaro M."/>
            <person name="Ramirez L."/>
            <person name="Pisabarro A.G."/>
            <person name="Kuo A."/>
            <person name="Tritt A."/>
            <person name="Lipzen A."/>
            <person name="He G."/>
            <person name="Yan M."/>
            <person name="Ng V."/>
            <person name="Cullen D."/>
            <person name="Martin F."/>
            <person name="Rosso M.-N."/>
            <person name="Henrissat B."/>
            <person name="Hibbett D."/>
            <person name="Martinez A.T."/>
            <person name="Grigoriev I.V."/>
        </authorList>
    </citation>
    <scope>NUCLEOTIDE SEQUENCE</scope>
    <source>
        <strain evidence="1">AH 40177</strain>
    </source>
</reference>
<name>A0A9P5UAU7_9AGAR</name>
<accession>A0A9P5UAU7</accession>
<dbReference type="AlphaFoldDB" id="A0A9P5UAU7"/>
<proteinExistence type="predicted"/>
<evidence type="ECO:0000313" key="2">
    <source>
        <dbReference type="Proteomes" id="UP000772434"/>
    </source>
</evidence>
<keyword evidence="2" id="KW-1185">Reference proteome</keyword>
<comment type="caution">
    <text evidence="1">The sequence shown here is derived from an EMBL/GenBank/DDBJ whole genome shotgun (WGS) entry which is preliminary data.</text>
</comment>
<sequence length="67" mass="7492">MSLQYFSHPASCIYLHSERRGGGCSSNSYQKPTIGPFALRNKQPLHVCAVCIYLETPFPLFDLTLDA</sequence>
<organism evidence="1 2">
    <name type="scientific">Rhodocollybia butyracea</name>
    <dbReference type="NCBI Taxonomy" id="206335"/>
    <lineage>
        <taxon>Eukaryota</taxon>
        <taxon>Fungi</taxon>
        <taxon>Dikarya</taxon>
        <taxon>Basidiomycota</taxon>
        <taxon>Agaricomycotina</taxon>
        <taxon>Agaricomycetes</taxon>
        <taxon>Agaricomycetidae</taxon>
        <taxon>Agaricales</taxon>
        <taxon>Marasmiineae</taxon>
        <taxon>Omphalotaceae</taxon>
        <taxon>Rhodocollybia</taxon>
    </lineage>
</organism>